<dbReference type="AlphaFoldDB" id="A0A853L4R9"/>
<organism evidence="2 3">
    <name type="scientific">Thalassospira tepidiphila MCCC 1A03514</name>
    <dbReference type="NCBI Taxonomy" id="1177930"/>
    <lineage>
        <taxon>Bacteria</taxon>
        <taxon>Pseudomonadati</taxon>
        <taxon>Pseudomonadota</taxon>
        <taxon>Alphaproteobacteria</taxon>
        <taxon>Rhodospirillales</taxon>
        <taxon>Thalassospiraceae</taxon>
        <taxon>Thalassospira</taxon>
    </lineage>
</organism>
<evidence type="ECO:0000313" key="2">
    <source>
        <dbReference type="EMBL" id="OAZ12235.1"/>
    </source>
</evidence>
<feature type="domain" description="Endonuclease/exonuclease/phosphatase" evidence="1">
    <location>
        <begin position="48"/>
        <end position="243"/>
    </location>
</feature>
<protein>
    <recommendedName>
        <fullName evidence="1">Endonuclease/exonuclease/phosphatase domain-containing protein</fullName>
    </recommendedName>
</protein>
<dbReference type="CDD" id="cd10283">
    <property type="entry name" value="MnuA_DNase1-like"/>
    <property type="match status" value="1"/>
</dbReference>
<dbReference type="InterPro" id="IPR005135">
    <property type="entry name" value="Endo/exonuclease/phosphatase"/>
</dbReference>
<evidence type="ECO:0000313" key="3">
    <source>
        <dbReference type="Proteomes" id="UP000094009"/>
    </source>
</evidence>
<dbReference type="Pfam" id="PF03372">
    <property type="entry name" value="Exo_endo_phos"/>
    <property type="match status" value="1"/>
</dbReference>
<dbReference type="GO" id="GO:0003824">
    <property type="term" value="F:catalytic activity"/>
    <property type="evidence" value="ECO:0007669"/>
    <property type="project" value="InterPro"/>
</dbReference>
<evidence type="ECO:0000259" key="1">
    <source>
        <dbReference type="Pfam" id="PF03372"/>
    </source>
</evidence>
<dbReference type="Gene3D" id="3.60.10.10">
    <property type="entry name" value="Endonuclease/exonuclease/phosphatase"/>
    <property type="match status" value="1"/>
</dbReference>
<accession>A0A853L4R9</accession>
<dbReference type="SUPFAM" id="SSF56219">
    <property type="entry name" value="DNase I-like"/>
    <property type="match status" value="1"/>
</dbReference>
<dbReference type="PANTHER" id="PTHR11371:SF31">
    <property type="entry name" value="EXTRACELLULAR NUCLEASE"/>
    <property type="match status" value="1"/>
</dbReference>
<comment type="caution">
    <text evidence="2">The sequence shown here is derived from an EMBL/GenBank/DDBJ whole genome shotgun (WGS) entry which is preliminary data.</text>
</comment>
<gene>
    <name evidence="2" type="ORF">TH4_04015</name>
</gene>
<dbReference type="Proteomes" id="UP000094009">
    <property type="component" value="Unassembled WGS sequence"/>
</dbReference>
<dbReference type="EMBL" id="JPVZ01000001">
    <property type="protein sequence ID" value="OAZ12235.1"/>
    <property type="molecule type" value="Genomic_DNA"/>
</dbReference>
<name>A0A853L4R9_9PROT</name>
<dbReference type="PANTHER" id="PTHR11371">
    <property type="entry name" value="DEOXYRIBONUCLEASE"/>
    <property type="match status" value="1"/>
</dbReference>
<dbReference type="InterPro" id="IPR036691">
    <property type="entry name" value="Endo/exonu/phosph_ase_sf"/>
</dbReference>
<proteinExistence type="predicted"/>
<reference evidence="2 3" key="1">
    <citation type="submission" date="2014-07" db="EMBL/GenBank/DDBJ databases">
        <title>Draft genome sequence of Thalassospira tepidiphila 1-1B.</title>
        <authorList>
            <person name="Lai Q."/>
            <person name="Shao Z."/>
        </authorList>
    </citation>
    <scope>NUCLEOTIDE SEQUENCE [LARGE SCALE GENOMIC DNA]</scope>
    <source>
        <strain evidence="2 3">MCCC 1A03514</strain>
    </source>
</reference>
<sequence>MTNVKPIQDIEPAVHRRFVAEALLRLKARLKSEIIEGAEAETQSLRFATWNLMHFGNGGAYTRETESMMYIAEIIDHFDLVAIQEVNDNLDALDALMRDHLGGAWDYIVTDTTEGGPGNSERLAFAYRKSKVWFRREAGEIVLPKGQEIAIPGSSETQKDHVQFARTPFAVAFQSGWFRFKLCTVHIFYGNASDTSAEMAQRRDEIREIASFLKARQVREQEAHGKAANYILLGDFNIVSPEHKTMEALESAGFIVPAPIKELPSNLTGNKHYDQIAFRLADDRFRLLRSGVFDMFDVVYRDADAEHYLDDVWGTQFDRNSDGDLRDRDQKINYFKRYYRKHQMSDHKLLWCEVRTDFSPDYLQAVLD</sequence>
<dbReference type="RefSeq" id="WP_064779958.1">
    <property type="nucleotide sequence ID" value="NZ_JPVZ01000001.1"/>
</dbReference>